<dbReference type="Proteomes" id="UP000230750">
    <property type="component" value="Unassembled WGS sequence"/>
</dbReference>
<comment type="caution">
    <text evidence="2">The sequence shown here is derived from an EMBL/GenBank/DDBJ whole genome shotgun (WGS) entry which is preliminary data.</text>
</comment>
<accession>A0A2G8LKH2</accession>
<evidence type="ECO:0000259" key="1">
    <source>
        <dbReference type="Pfam" id="PF07969"/>
    </source>
</evidence>
<dbReference type="STRING" id="307972.A0A2G8LKH2"/>
<dbReference type="Pfam" id="PF07969">
    <property type="entry name" value="Amidohydro_3"/>
    <property type="match status" value="2"/>
</dbReference>
<dbReference type="InterPro" id="IPR032466">
    <property type="entry name" value="Metal_Hydrolase"/>
</dbReference>
<dbReference type="SUPFAM" id="SSF51556">
    <property type="entry name" value="Metallo-dependent hydrolases"/>
    <property type="match status" value="1"/>
</dbReference>
<feature type="domain" description="Amidohydrolase 3" evidence="1">
    <location>
        <begin position="62"/>
        <end position="329"/>
    </location>
</feature>
<dbReference type="Gene3D" id="2.30.40.10">
    <property type="entry name" value="Urease, subunit C, domain 1"/>
    <property type="match status" value="1"/>
</dbReference>
<evidence type="ECO:0000313" key="3">
    <source>
        <dbReference type="Proteomes" id="UP000230750"/>
    </source>
</evidence>
<dbReference type="OrthoDB" id="3501663at2759"/>
<keyword evidence="3" id="KW-1185">Reference proteome</keyword>
<organism evidence="2 3">
    <name type="scientific">Stichopus japonicus</name>
    <name type="common">Sea cucumber</name>
    <dbReference type="NCBI Taxonomy" id="307972"/>
    <lineage>
        <taxon>Eukaryota</taxon>
        <taxon>Metazoa</taxon>
        <taxon>Echinodermata</taxon>
        <taxon>Eleutherozoa</taxon>
        <taxon>Echinozoa</taxon>
        <taxon>Holothuroidea</taxon>
        <taxon>Aspidochirotacea</taxon>
        <taxon>Aspidochirotida</taxon>
        <taxon>Stichopodidae</taxon>
        <taxon>Apostichopus</taxon>
    </lineage>
</organism>
<dbReference type="GO" id="GO:0016810">
    <property type="term" value="F:hydrolase activity, acting on carbon-nitrogen (but not peptide) bonds"/>
    <property type="evidence" value="ECO:0007669"/>
    <property type="project" value="InterPro"/>
</dbReference>
<dbReference type="Gene3D" id="3.10.310.70">
    <property type="match status" value="1"/>
</dbReference>
<dbReference type="PANTHER" id="PTHR22642">
    <property type="entry name" value="IMIDAZOLONEPROPIONASE"/>
    <property type="match status" value="1"/>
</dbReference>
<feature type="domain" description="Amidohydrolase 3" evidence="1">
    <location>
        <begin position="333"/>
        <end position="423"/>
    </location>
</feature>
<dbReference type="InterPro" id="IPR011059">
    <property type="entry name" value="Metal-dep_hydrolase_composite"/>
</dbReference>
<protein>
    <recommendedName>
        <fullName evidence="1">Amidohydrolase 3 domain-containing protein</fullName>
    </recommendedName>
</protein>
<evidence type="ECO:0000313" key="2">
    <source>
        <dbReference type="EMBL" id="PIK60753.1"/>
    </source>
</evidence>
<reference evidence="2 3" key="1">
    <citation type="journal article" date="2017" name="PLoS Biol.">
        <title>The sea cucumber genome provides insights into morphological evolution and visceral regeneration.</title>
        <authorList>
            <person name="Zhang X."/>
            <person name="Sun L."/>
            <person name="Yuan J."/>
            <person name="Sun Y."/>
            <person name="Gao Y."/>
            <person name="Zhang L."/>
            <person name="Li S."/>
            <person name="Dai H."/>
            <person name="Hamel J.F."/>
            <person name="Liu C."/>
            <person name="Yu Y."/>
            <person name="Liu S."/>
            <person name="Lin W."/>
            <person name="Guo K."/>
            <person name="Jin S."/>
            <person name="Xu P."/>
            <person name="Storey K.B."/>
            <person name="Huan P."/>
            <person name="Zhang T."/>
            <person name="Zhou Y."/>
            <person name="Zhang J."/>
            <person name="Lin C."/>
            <person name="Li X."/>
            <person name="Xing L."/>
            <person name="Huo D."/>
            <person name="Sun M."/>
            <person name="Wang L."/>
            <person name="Mercier A."/>
            <person name="Li F."/>
            <person name="Yang H."/>
            <person name="Xiang J."/>
        </authorList>
    </citation>
    <scope>NUCLEOTIDE SEQUENCE [LARGE SCALE GENOMIC DNA]</scope>
    <source>
        <strain evidence="2">Shaxun</strain>
        <tissue evidence="2">Muscle</tissue>
    </source>
</reference>
<dbReference type="PANTHER" id="PTHR22642:SF2">
    <property type="entry name" value="PROTEIN LONG AFTER FAR-RED 3"/>
    <property type="match status" value="1"/>
</dbReference>
<proteinExistence type="predicted"/>
<sequence length="450" mass="49565">MRCLKLARGEPENSETSEGPFPAIWGYKYWNRGNWGLFFGWDPELIRDLPLLSATFLDNNFSATVPIVVIGQSGHVCWVNTPALTAGGITASTDSPDGGTIVKDENGNPTGQLFEEPAMMLVLNQSPPPDPKEITKGFQDQWRYYASVGLTTVTELGYMPSEFTDGILREMSDQSDCPIRLGLYKMEHAIKRSGIVEHRLMKPPITKSCCPQIVFGNAPTPAKRQRSGSSQGSVGNYNERLWEAGIKLVGDGSPHCGTMAVREPFMNTPLTEILGFPKAPGYGNLNMDSEALVDTIRFFHEKGTQIAIHCHGERASEQAVKAYEQDHPTYPGDAVPFSNMKTAVTRCTRDDPSTPYGPEYRVSVHEALKAYTVNAAFMLHREKDLGTITPGKKADLVVLSKNPYNVDPFKLEDIRVIDTYLDGHSNGLATVKSIPGANINILERPDDSQI</sequence>
<dbReference type="EMBL" id="MRZV01000048">
    <property type="protein sequence ID" value="PIK60753.1"/>
    <property type="molecule type" value="Genomic_DNA"/>
</dbReference>
<dbReference type="AlphaFoldDB" id="A0A2G8LKH2"/>
<dbReference type="InterPro" id="IPR013108">
    <property type="entry name" value="Amidohydro_3"/>
</dbReference>
<dbReference type="Gene3D" id="3.30.110.90">
    <property type="entry name" value="Amidohydrolase"/>
    <property type="match status" value="1"/>
</dbReference>
<gene>
    <name evidence="2" type="ORF">BSL78_02317</name>
</gene>
<name>A0A2G8LKH2_STIJA</name>
<dbReference type="Gene3D" id="3.20.20.140">
    <property type="entry name" value="Metal-dependent hydrolases"/>
    <property type="match status" value="1"/>
</dbReference>